<dbReference type="SUPFAM" id="SSF57850">
    <property type="entry name" value="RING/U-box"/>
    <property type="match status" value="1"/>
</dbReference>
<comment type="similarity">
    <text evidence="4 15">Belongs to the LTN1 family.</text>
</comment>
<dbReference type="GO" id="GO:1990112">
    <property type="term" value="C:RQC complex"/>
    <property type="evidence" value="ECO:0007669"/>
    <property type="project" value="UniProtKB-UniRule"/>
</dbReference>
<keyword evidence="12 15" id="KW-0833">Ubl conjugation pathway</keyword>
<dbReference type="CDD" id="cd16491">
    <property type="entry name" value="RING-CH-C4HC3_LTN1"/>
    <property type="match status" value="1"/>
</dbReference>
<name>A0A1V8TK01_9PEZI</name>
<dbReference type="EMBL" id="NAJO01000006">
    <property type="protein sequence ID" value="OQO11710.1"/>
    <property type="molecule type" value="Genomic_DNA"/>
</dbReference>
<comment type="pathway">
    <text evidence="3 15">Protein modification; protein ubiquitination.</text>
</comment>
<dbReference type="PANTHER" id="PTHR12389:SF0">
    <property type="entry name" value="E3 UBIQUITIN-PROTEIN LIGASE LISTERIN"/>
    <property type="match status" value="1"/>
</dbReference>
<keyword evidence="20" id="KW-1185">Reference proteome</keyword>
<keyword evidence="11 15" id="KW-0863">Zinc-finger</keyword>
<dbReference type="GO" id="GO:0005829">
    <property type="term" value="C:cytosol"/>
    <property type="evidence" value="ECO:0007669"/>
    <property type="project" value="UniProtKB-SubCell"/>
</dbReference>
<evidence type="ECO:0000256" key="8">
    <source>
        <dbReference type="ARBA" id="ARBA00022679"/>
    </source>
</evidence>
<dbReference type="GO" id="GO:0072344">
    <property type="term" value="P:rescue of stalled ribosome"/>
    <property type="evidence" value="ECO:0007669"/>
    <property type="project" value="UniProtKB-UniRule"/>
</dbReference>
<keyword evidence="8 15" id="KW-0808">Transferase</keyword>
<accession>A0A1V8TK01</accession>
<comment type="subunit">
    <text evidence="15">Component of the ribosome quality control complex (RQC).</text>
</comment>
<reference evidence="20" key="1">
    <citation type="submission" date="2017-03" db="EMBL/GenBank/DDBJ databases">
        <title>Genomes of endolithic fungi from Antarctica.</title>
        <authorList>
            <person name="Coleine C."/>
            <person name="Masonjones S."/>
            <person name="Stajich J.E."/>
        </authorList>
    </citation>
    <scope>NUCLEOTIDE SEQUENCE [LARGE SCALE GENOMIC DNA]</scope>
    <source>
        <strain evidence="20">CCFEE 5527</strain>
    </source>
</reference>
<evidence type="ECO:0000256" key="14">
    <source>
        <dbReference type="ARBA" id="ARBA00055150"/>
    </source>
</evidence>
<dbReference type="GO" id="GO:1990116">
    <property type="term" value="P:ribosome-associated ubiquitin-dependent protein catabolic process"/>
    <property type="evidence" value="ECO:0007669"/>
    <property type="project" value="UniProtKB-UniRule"/>
</dbReference>
<keyword evidence="9 15" id="KW-0479">Metal-binding</keyword>
<keyword evidence="7" id="KW-0963">Cytoplasm</keyword>
<evidence type="ECO:0000256" key="5">
    <source>
        <dbReference type="ARBA" id="ARBA00012483"/>
    </source>
</evidence>
<dbReference type="UniPathway" id="UPA00143"/>
<evidence type="ECO:0000259" key="17">
    <source>
        <dbReference type="Pfam" id="PF22999"/>
    </source>
</evidence>
<comment type="subcellular location">
    <subcellularLocation>
        <location evidence="2">Cytoplasm</location>
        <location evidence="2">Cytosol</location>
    </subcellularLocation>
</comment>
<evidence type="ECO:0000256" key="1">
    <source>
        <dbReference type="ARBA" id="ARBA00000900"/>
    </source>
</evidence>
<feature type="domain" description="E3 ubiquitin-protein ligase listerin HEAT repeat region" evidence="17">
    <location>
        <begin position="1181"/>
        <end position="1392"/>
    </location>
</feature>
<evidence type="ECO:0000256" key="13">
    <source>
        <dbReference type="ARBA" id="ARBA00022833"/>
    </source>
</evidence>
<evidence type="ECO:0000256" key="4">
    <source>
        <dbReference type="ARBA" id="ARBA00007997"/>
    </source>
</evidence>
<dbReference type="OrthoDB" id="6108at2759"/>
<dbReference type="PANTHER" id="PTHR12389">
    <property type="entry name" value="ZINC FINGER PROTEIN 294"/>
    <property type="match status" value="1"/>
</dbReference>
<keyword evidence="10" id="KW-0677">Repeat</keyword>
<evidence type="ECO:0000256" key="12">
    <source>
        <dbReference type="ARBA" id="ARBA00022786"/>
    </source>
</evidence>
<dbReference type="InterPro" id="IPR039804">
    <property type="entry name" value="RING-CH-C4HC3_LTN1"/>
</dbReference>
<evidence type="ECO:0000256" key="9">
    <source>
        <dbReference type="ARBA" id="ARBA00022723"/>
    </source>
</evidence>
<dbReference type="GO" id="GO:0016567">
    <property type="term" value="P:protein ubiquitination"/>
    <property type="evidence" value="ECO:0007669"/>
    <property type="project" value="UniProtKB-UniPathway"/>
</dbReference>
<comment type="caution">
    <text evidence="19">The sequence shown here is derived from an EMBL/GenBank/DDBJ whole genome shotgun (WGS) entry which is preliminary data.</text>
</comment>
<evidence type="ECO:0000256" key="7">
    <source>
        <dbReference type="ARBA" id="ARBA00022490"/>
    </source>
</evidence>
<proteinExistence type="inferred from homology"/>
<dbReference type="SMART" id="SM01197">
    <property type="entry name" value="FANCL_C"/>
    <property type="match status" value="1"/>
</dbReference>
<dbReference type="Proteomes" id="UP000192596">
    <property type="component" value="Unassembled WGS sequence"/>
</dbReference>
<sequence>MSKKFKSQASSARLGNGLGGFGSTAFGSSARPSTLSYIQEPLDYSGISDANVVVTLKNLGKRDATTKGKALEDLQVHVDSSESDPDDSLLEVWAQLYPRLSIDSSRRVRQLAHTLNGRICARSGKRVAKHLSSIAGPWLAGTYDSDRAAAKAAQEAFALVFPTAEKAQAVRRTFQQSILDYSNQAVLHESVKTLSDERAVSKDDAEATLVRQYLRSQPKAIERQLKDVSTGYLYKGLPSDQFGTSVDFMRTVEALTLAYPIIWTEHYSGKKPAISRLRTCLKNGSQSGVAEFWPAVGTLIRMLPAEVLSTSFDDIADFLLAVREGATKREEKFNAAHSWQTYAGVTSTLLASLPEDAQISLIEKRVLPIVRHYLSPIQETADWAISGAKSSSIVAGFVKIRQVPVVLERELSSLADQLILQIKLSQPEQSRDFEKSQRETSAAGERWAALTRDLGAEKVGLPDSFMVTVTSQEVRIMAESLRLLSARQGKPYGAAAVVDALLRDSGDRLKSDPRARETLEAFATNDLPELMHSPSHLQLIRCLYAISDTASFAAAFERITDTLSSPSTSATDKEKVLRALFTRHTPSNVVSIALKSTQLQALIVSLASADDAGVVPCPTLLAELLPFDVVSPATTSNVLDNLSACLAQENGSTDSLKSLTFLASRSPGAMADYLTDSSTRGSTLISGAVRLEQAQDDQIAELATTLSEKLKLSGESNGTLDRSALVKQNLESVSESSLPMATLFGFTQQILEEDASWEATMKALPSLDIWEQSLNTVMDVPVPSLALLSPYGTGIGLIVDAHRTTGVKLDGEGLSQAMRIAMYVTNVLRSEDARTRLTSHGDEAHEWVRCAITSLLITATIAEENLSIPGTNALWLSGPENDREALDLVVNAYAVAQSIYTTPSNRVWLLQNIMTADSDSAGNISSPETYYTSLAHAKLLADLLELSGSDTEIAKQGEEAIRRVRKSEDVFTLLSRVHGFAQPLAGSQYMNRLCNEIVADLTGRDTVTAQPTVFRSLLTLNAVLRTQEDMAECIAKQRLIFLVKHVVSWLQSSESSVITTETAKLLSSLLPAMKDMYGDHWTQLCEALVATWATVPADGITESAIPTLHAGLKLLGTLRSLVAEDEANEDLCDALKAYDGKIFSGLLALLVSSSQVSDQLHQPRRLMNELLARQVSKCKSKTMDDVHDLYALLGSTSRAVQGAAFELLHASIPIAQEQISIDAAIESKKASLPDELLSLILEVPSLDLMEDSDDNDLPQELQSYLISWRLLFDHFDGSSYKVKSDYIEQVKDGAYLPGLLDMALEYLGHTRGKPVDVARFDIAHYQSGLQDKTETDLQWLLTHLFYLSLLHLPSLTKSYYLDVRSRQTSQAVETWTAKFISPPIITTSLQAVADWSEKSVKEDPEYEKMTVKVGMRSREIGVSYVVDEQTMAIKIVLPEAYPLASAQVVGVSRVAVKEEKWQSWLRSCQGVITFSNGSVIDGLSAWRKNVTGALKGQTECAICYSIISGDKQLPTKRCPTCKNLFHASCLYKWFKTSNATSGEGVGGQDYIRNVH</sequence>
<comment type="function">
    <text evidence="14">E3 ubiquitin-protein ligase component of the ribosome quality control complex (RQC), a ribosome-associated complex that mediates ubiquitination and extraction of incompletely synthesized nascent chains for proteasomal degradation. Mediates ubiquitination of proteins derived from mRNAs lacking stop codons (non-stop proteins) and other translation arrest products induced by poly-lysine sequences and tandem rare codons. Ubiquitination leads to CDC48 recruitment for extraction and degradation of the incomplete translation product. May indirectly play a role in chromatin function and transcription.</text>
</comment>
<protein>
    <recommendedName>
        <fullName evidence="6 15">E3 ubiquitin-protein ligase listerin</fullName>
        <ecNumber evidence="5 15">2.3.2.27</ecNumber>
    </recommendedName>
    <alternativeName>
        <fullName evidence="15">RING-type E3 ubiquitin transferase listerin</fullName>
    </alternativeName>
</protein>
<dbReference type="Gene3D" id="3.30.40.10">
    <property type="entry name" value="Zinc/RING finger domain, C3HC4 (zinc finger)"/>
    <property type="match status" value="1"/>
</dbReference>
<gene>
    <name evidence="19" type="ORF">B0A48_03437</name>
</gene>
<dbReference type="STRING" id="1507870.A0A1V8TK01"/>
<evidence type="ECO:0000256" key="2">
    <source>
        <dbReference type="ARBA" id="ARBA00004514"/>
    </source>
</evidence>
<dbReference type="GO" id="GO:0008270">
    <property type="term" value="F:zinc ion binding"/>
    <property type="evidence" value="ECO:0007669"/>
    <property type="project" value="UniProtKB-KW"/>
</dbReference>
<dbReference type="InterPro" id="IPR054476">
    <property type="entry name" value="Ltn1_N"/>
</dbReference>
<dbReference type="InParanoid" id="A0A1V8TK01"/>
<dbReference type="FunCoup" id="A0A1V8TK01">
    <property type="interactions" value="1073"/>
</dbReference>
<dbReference type="GO" id="GO:0061630">
    <property type="term" value="F:ubiquitin protein ligase activity"/>
    <property type="evidence" value="ECO:0007669"/>
    <property type="project" value="UniProtKB-UniRule"/>
</dbReference>
<evidence type="ECO:0000256" key="6">
    <source>
        <dbReference type="ARBA" id="ARBA00017157"/>
    </source>
</evidence>
<evidence type="ECO:0000256" key="3">
    <source>
        <dbReference type="ARBA" id="ARBA00004906"/>
    </source>
</evidence>
<dbReference type="InterPro" id="IPR054477">
    <property type="entry name" value="LTN1_E3_ligase_6th"/>
</dbReference>
<dbReference type="InterPro" id="IPR054478">
    <property type="entry name" value="LTN1_UBC"/>
</dbReference>
<dbReference type="Pfam" id="PF23009">
    <property type="entry name" value="UBC_like"/>
    <property type="match status" value="1"/>
</dbReference>
<feature type="domain" description="E3 ubiquitin-protein ligase listerin ubiquitin conjugating" evidence="18">
    <location>
        <begin position="1409"/>
        <end position="1490"/>
    </location>
</feature>
<evidence type="ECO:0000313" key="19">
    <source>
        <dbReference type="EMBL" id="OQO11710.1"/>
    </source>
</evidence>
<dbReference type="EC" id="2.3.2.27" evidence="5 15"/>
<dbReference type="Pfam" id="PF22958">
    <property type="entry name" value="Ltn1_1st"/>
    <property type="match status" value="1"/>
</dbReference>
<evidence type="ECO:0000256" key="15">
    <source>
        <dbReference type="RuleBase" id="RU367090"/>
    </source>
</evidence>
<evidence type="ECO:0000259" key="18">
    <source>
        <dbReference type="Pfam" id="PF23009"/>
    </source>
</evidence>
<keyword evidence="13 15" id="KW-0862">Zinc</keyword>
<organism evidence="19 20">
    <name type="scientific">Cryoendolithus antarcticus</name>
    <dbReference type="NCBI Taxonomy" id="1507870"/>
    <lineage>
        <taxon>Eukaryota</taxon>
        <taxon>Fungi</taxon>
        <taxon>Dikarya</taxon>
        <taxon>Ascomycota</taxon>
        <taxon>Pezizomycotina</taxon>
        <taxon>Dothideomycetes</taxon>
        <taxon>Dothideomycetidae</taxon>
        <taxon>Cladosporiales</taxon>
        <taxon>Cladosporiaceae</taxon>
        <taxon>Cryoendolithus</taxon>
    </lineage>
</organism>
<evidence type="ECO:0000259" key="16">
    <source>
        <dbReference type="Pfam" id="PF22958"/>
    </source>
</evidence>
<dbReference type="FunFam" id="3.30.40.10:FF:000038">
    <property type="entry name" value="E3 ubiquitin-protein ligase listerin"/>
    <property type="match status" value="1"/>
</dbReference>
<dbReference type="InterPro" id="IPR013083">
    <property type="entry name" value="Znf_RING/FYVE/PHD"/>
</dbReference>
<evidence type="ECO:0000313" key="20">
    <source>
        <dbReference type="Proteomes" id="UP000192596"/>
    </source>
</evidence>
<evidence type="ECO:0000256" key="10">
    <source>
        <dbReference type="ARBA" id="ARBA00022737"/>
    </source>
</evidence>
<dbReference type="Gene3D" id="1.25.10.10">
    <property type="entry name" value="Leucine-rich Repeat Variant"/>
    <property type="match status" value="1"/>
</dbReference>
<dbReference type="InterPro" id="IPR011989">
    <property type="entry name" value="ARM-like"/>
</dbReference>
<feature type="domain" description="E3 ubiquitin-protein ligase listerin N-terminal" evidence="16">
    <location>
        <begin position="48"/>
        <end position="211"/>
    </location>
</feature>
<evidence type="ECO:0000256" key="11">
    <source>
        <dbReference type="ARBA" id="ARBA00022771"/>
    </source>
</evidence>
<comment type="function">
    <text evidence="15">E3 ubiquitin-protein ligase. Component of the ribosome quality control complex (RQC), a ribosome-associated complex that mediates ubiquitination and extraction of incompletely synthesized nascent chains for proteasomal degradation.</text>
</comment>
<dbReference type="Pfam" id="PF22999">
    <property type="entry name" value="LTN1_E3_ligase_6th"/>
    <property type="match status" value="1"/>
</dbReference>
<dbReference type="InterPro" id="IPR039795">
    <property type="entry name" value="LTN1/Rkr1"/>
</dbReference>
<dbReference type="GO" id="GO:0043023">
    <property type="term" value="F:ribosomal large subunit binding"/>
    <property type="evidence" value="ECO:0007669"/>
    <property type="project" value="TreeGrafter"/>
</dbReference>
<comment type="catalytic activity">
    <reaction evidence="1 15">
        <text>S-ubiquitinyl-[E2 ubiquitin-conjugating enzyme]-L-cysteine + [acceptor protein]-L-lysine = [E2 ubiquitin-conjugating enzyme]-L-cysteine + N(6)-ubiquitinyl-[acceptor protein]-L-lysine.</text>
        <dbReference type="EC" id="2.3.2.27"/>
    </reaction>
</comment>